<sequence length="299" mass="33634">MSTRFRSADAFKQSLEDRIRREAEALGLKVQPFRQRCIFDRFLARLLSHFGDRAILKGGVALALLVPRARLTKDVDLTLHGRSENLLDEVQTAGRIDLGDFLVFEALPHADHPTIEGEGIVYEGLRFQIHTRLAGKRYGDPFGLDVAFGDRMLVPPELRTGNDFFQFAGLPPTKIRAYAREVHLAEKLHAYTQPRPRENSRVKDLPDMALLATTGPFDGDTLRRTIEATFTFRAVHPTPASLPAPPASWPAPYARLARENALPWPTLEAVFTHVSAFLDPILTGHDGTWDPIAWTWRAR</sequence>
<comment type="caution">
    <text evidence="1">The sequence shown here is derived from an EMBL/GenBank/DDBJ whole genome shotgun (WGS) entry which is preliminary data.</text>
</comment>
<accession>A0A9X3XED3</accession>
<keyword evidence="2" id="KW-1185">Reference proteome</keyword>
<gene>
    <name evidence="1" type="ORF">KEG57_38735</name>
</gene>
<protein>
    <submittedName>
        <fullName evidence="1">Nucleotidyl transferase AbiEii/AbiGii toxin family protein</fullName>
    </submittedName>
</protein>
<name>A0A9X3XED3_9BACT</name>
<organism evidence="1 2">
    <name type="scientific">Polyangium jinanense</name>
    <dbReference type="NCBI Taxonomy" id="2829994"/>
    <lineage>
        <taxon>Bacteria</taxon>
        <taxon>Pseudomonadati</taxon>
        <taxon>Myxococcota</taxon>
        <taxon>Polyangia</taxon>
        <taxon>Polyangiales</taxon>
        <taxon>Polyangiaceae</taxon>
        <taxon>Polyangium</taxon>
    </lineage>
</organism>
<dbReference type="GO" id="GO:0016740">
    <property type="term" value="F:transferase activity"/>
    <property type="evidence" value="ECO:0007669"/>
    <property type="project" value="UniProtKB-KW"/>
</dbReference>
<dbReference type="EMBL" id="JAGTJJ010000039">
    <property type="protein sequence ID" value="MDC3986476.1"/>
    <property type="molecule type" value="Genomic_DNA"/>
</dbReference>
<proteinExistence type="predicted"/>
<dbReference type="RefSeq" id="WP_272427024.1">
    <property type="nucleotide sequence ID" value="NZ_JAGTJJ010000039.1"/>
</dbReference>
<keyword evidence="1" id="KW-0808">Transferase</keyword>
<dbReference type="Proteomes" id="UP001151081">
    <property type="component" value="Unassembled WGS sequence"/>
</dbReference>
<evidence type="ECO:0000313" key="1">
    <source>
        <dbReference type="EMBL" id="MDC3986476.1"/>
    </source>
</evidence>
<reference evidence="1 2" key="1">
    <citation type="submission" date="2021-04" db="EMBL/GenBank/DDBJ databases">
        <title>Genome analysis of Polyangium sp.</title>
        <authorList>
            <person name="Li Y."/>
            <person name="Wang J."/>
        </authorList>
    </citation>
    <scope>NUCLEOTIDE SEQUENCE [LARGE SCALE GENOMIC DNA]</scope>
    <source>
        <strain evidence="1 2">SDU14</strain>
    </source>
</reference>
<dbReference type="AlphaFoldDB" id="A0A9X3XED3"/>
<dbReference type="Pfam" id="PF08843">
    <property type="entry name" value="AbiEii"/>
    <property type="match status" value="1"/>
</dbReference>
<evidence type="ECO:0000313" key="2">
    <source>
        <dbReference type="Proteomes" id="UP001151081"/>
    </source>
</evidence>
<dbReference type="InterPro" id="IPR014942">
    <property type="entry name" value="AbiEii"/>
</dbReference>